<keyword evidence="1" id="KW-0489">Methyltransferase</keyword>
<dbReference type="EMBL" id="CP003653">
    <property type="protein sequence ID" value="AFZ34377.1"/>
    <property type="molecule type" value="Genomic_DNA"/>
</dbReference>
<protein>
    <submittedName>
        <fullName evidence="1">Methyltransferase type 11</fullName>
    </submittedName>
</protein>
<proteinExistence type="predicted"/>
<dbReference type="Proteomes" id="UP000010473">
    <property type="component" value="Chromosome"/>
</dbReference>
<dbReference type="Pfam" id="PF13489">
    <property type="entry name" value="Methyltransf_23"/>
    <property type="match status" value="1"/>
</dbReference>
<dbReference type="RefSeq" id="WP_015192050.1">
    <property type="nucleotide sequence ID" value="NC_019748.1"/>
</dbReference>
<dbReference type="STRING" id="111780.Sta7437_0786"/>
<dbReference type="PANTHER" id="PTHR43861">
    <property type="entry name" value="TRANS-ACONITATE 2-METHYLTRANSFERASE-RELATED"/>
    <property type="match status" value="1"/>
</dbReference>
<dbReference type="InterPro" id="IPR029063">
    <property type="entry name" value="SAM-dependent_MTases_sf"/>
</dbReference>
<keyword evidence="2" id="KW-1185">Reference proteome</keyword>
<dbReference type="GO" id="GO:0032259">
    <property type="term" value="P:methylation"/>
    <property type="evidence" value="ECO:0007669"/>
    <property type="project" value="UniProtKB-KW"/>
</dbReference>
<keyword evidence="1" id="KW-0808">Transferase</keyword>
<organism evidence="1 2">
    <name type="scientific">Stanieria cyanosphaera (strain ATCC 29371 / PCC 7437)</name>
    <dbReference type="NCBI Taxonomy" id="111780"/>
    <lineage>
        <taxon>Bacteria</taxon>
        <taxon>Bacillati</taxon>
        <taxon>Cyanobacteriota</taxon>
        <taxon>Cyanophyceae</taxon>
        <taxon>Pleurocapsales</taxon>
        <taxon>Dermocarpellaceae</taxon>
        <taxon>Stanieria</taxon>
    </lineage>
</organism>
<dbReference type="SUPFAM" id="SSF53335">
    <property type="entry name" value="S-adenosyl-L-methionine-dependent methyltransferases"/>
    <property type="match status" value="1"/>
</dbReference>
<sequence>MKQVTYAKQTINNPNPIARFAHQSRVKKSINYTSHNLPDNGSILDFGAGQGYFLNMLAKEKPYANLYGYEPYMNLQHSEFIQVKNLDNLQSSSLDVITAFEVCEHLYDYELHEFLQQTKRLLKPEGTVIISVPIMYGFALIPKELNSMFLWKRKPNYTTVEFWNALWGKQILRPNSLKHNHKGFDFRWLENILKQYFIITKKSFSPYKYLPWYINSQCFFECSKKK</sequence>
<dbReference type="Gene3D" id="3.40.50.150">
    <property type="entry name" value="Vaccinia Virus protein VP39"/>
    <property type="match status" value="1"/>
</dbReference>
<dbReference type="KEGG" id="scs:Sta7437_0786"/>
<evidence type="ECO:0000313" key="2">
    <source>
        <dbReference type="Proteomes" id="UP000010473"/>
    </source>
</evidence>
<dbReference type="GO" id="GO:0008168">
    <property type="term" value="F:methyltransferase activity"/>
    <property type="evidence" value="ECO:0007669"/>
    <property type="project" value="UniProtKB-KW"/>
</dbReference>
<name>K9XRR9_STAC7</name>
<dbReference type="PANTHER" id="PTHR43861:SF6">
    <property type="entry name" value="METHYLTRANSFERASE TYPE 11"/>
    <property type="match status" value="1"/>
</dbReference>
<accession>K9XRR9</accession>
<evidence type="ECO:0000313" key="1">
    <source>
        <dbReference type="EMBL" id="AFZ34377.1"/>
    </source>
</evidence>
<gene>
    <name evidence="1" type="ordered locus">Sta7437_0786</name>
</gene>
<dbReference type="eggNOG" id="COG2227">
    <property type="taxonomic scope" value="Bacteria"/>
</dbReference>
<dbReference type="OrthoDB" id="529208at2"/>
<dbReference type="HOGENOM" id="CLU_100485_0_0_3"/>
<reference evidence="2" key="1">
    <citation type="journal article" date="2013" name="Proc. Natl. Acad. Sci. U.S.A.">
        <title>Improving the coverage of the cyanobacterial phylum using diversity-driven genome sequencing.</title>
        <authorList>
            <person name="Shih P.M."/>
            <person name="Wu D."/>
            <person name="Latifi A."/>
            <person name="Axen S.D."/>
            <person name="Fewer D.P."/>
            <person name="Talla E."/>
            <person name="Calteau A."/>
            <person name="Cai F."/>
            <person name="Tandeau de Marsac N."/>
            <person name="Rippka R."/>
            <person name="Herdman M."/>
            <person name="Sivonen K."/>
            <person name="Coursin T."/>
            <person name="Laurent T."/>
            <person name="Goodwin L."/>
            <person name="Nolan M."/>
            <person name="Davenport K.W."/>
            <person name="Han C.S."/>
            <person name="Rubin E.M."/>
            <person name="Eisen J.A."/>
            <person name="Woyke T."/>
            <person name="Gugger M."/>
            <person name="Kerfeld C.A."/>
        </authorList>
    </citation>
    <scope>NUCLEOTIDE SEQUENCE [LARGE SCALE GENOMIC DNA]</scope>
    <source>
        <strain evidence="2">ATCC 29371 / PCC 7437</strain>
    </source>
</reference>
<dbReference type="AlphaFoldDB" id="K9XRR9"/>